<feature type="compositionally biased region" description="Polar residues" evidence="1">
    <location>
        <begin position="5208"/>
        <end position="5241"/>
    </location>
</feature>
<feature type="region of interest" description="Disordered" evidence="1">
    <location>
        <begin position="149"/>
        <end position="180"/>
    </location>
</feature>
<organism evidence="3 4">
    <name type="scientific">Apilactobacillus kunkeei</name>
    <dbReference type="NCBI Taxonomy" id="148814"/>
    <lineage>
        <taxon>Bacteria</taxon>
        <taxon>Bacillati</taxon>
        <taxon>Bacillota</taxon>
        <taxon>Bacilli</taxon>
        <taxon>Lactobacillales</taxon>
        <taxon>Lactobacillaceae</taxon>
        <taxon>Apilactobacillus</taxon>
    </lineage>
</organism>
<reference evidence="3 4" key="1">
    <citation type="journal article" date="2015" name="Genome Biol. Evol.">
        <title>Functionally Structured Genomes in Lactobacillus kunkeei Colonizing the Honey Crop and Food Products of Honeybees and Stingless Bees.</title>
        <authorList>
            <person name="Tamarit D."/>
            <person name="Ellegaard K.M."/>
            <person name="Wikander J."/>
            <person name="Olofsson T."/>
            <person name="Vasquez A."/>
            <person name="Andersson S.G."/>
        </authorList>
    </citation>
    <scope>NUCLEOTIDE SEQUENCE [LARGE SCALE GENOMIC DNA]</scope>
    <source>
        <strain evidence="3 4">LAla</strain>
    </source>
</reference>
<feature type="compositionally biased region" description="Low complexity" evidence="1">
    <location>
        <begin position="5158"/>
        <end position="5207"/>
    </location>
</feature>
<dbReference type="EMBL" id="JXCZ01000007">
    <property type="protein sequence ID" value="KOY79685.1"/>
    <property type="molecule type" value="Genomic_DNA"/>
</dbReference>
<evidence type="ECO:0000259" key="2">
    <source>
        <dbReference type="Pfam" id="PF19087"/>
    </source>
</evidence>
<dbReference type="Proteomes" id="UP000037749">
    <property type="component" value="Unassembled WGS sequence"/>
</dbReference>
<feature type="region of interest" description="Disordered" evidence="1">
    <location>
        <begin position="1566"/>
        <end position="1585"/>
    </location>
</feature>
<feature type="domain" description="DUF5776" evidence="2">
    <location>
        <begin position="5500"/>
        <end position="5570"/>
    </location>
</feature>
<feature type="region of interest" description="Disordered" evidence="1">
    <location>
        <begin position="1115"/>
        <end position="1144"/>
    </location>
</feature>
<gene>
    <name evidence="3" type="ORF">RZ72_07430</name>
</gene>
<feature type="region of interest" description="Disordered" evidence="1">
    <location>
        <begin position="4307"/>
        <end position="4327"/>
    </location>
</feature>
<protein>
    <recommendedName>
        <fullName evidence="2">DUF5776 domain-containing protein</fullName>
    </recommendedName>
</protein>
<sequence>MQYNKKKFNKIKDKKVMKKVKKQWVVMSLSTFAIVGGLTYTISFSHVAHADTASDALKAVTQTSPASSSVSSYQQVASSATSVSSNVTASYANQSAVSLSVDSNVAANNAIDSDAQAGFNNGLGVNSAYNSQAASSIAASQAAAQSSANSAQSSSSTQSSGSNNSGSSSSQPTSSYSSDYTNASSQAAAYKAVIDRAGSDAFAGNGNQVSTISDVNEQNYYNAAYNGAMRALAAYNSLTHDQGTGTQDYTSYQQNVSSSQKPNDAYNSAIAYEQQLLAKFNGKNNTTVKLNQNGQITIPSQNDISITSFNTYTPNSALYLTYQYGVNYFLTQQGIKDAKAGKWTGISKNQGLVYDANHQLSFPADNYTPSADSTNAYDQAYLGAQQAMNDQWDPVYDTINGGGDGTNWHYVLDLEKNANNLNYIGGTSYYRAGYDSVAQEIYSGKTAFVHNSWQFQRALAGNYYPNWKLSDIVNGKWSGYSAYNDAWGKTVNATNVKLVNDIDFQGAPYTEYWPTMYHLQALVVDGQNHQADFHGCLDQFYADSGVNPKLIIQNFQAAYSYNYYGFLKINQPGTVIYNNVNYVGAQMLSDFPAGGNDIRFIGNINEINVSSYQTSLNTGVHPTEGNGNQENMEIQNLLLYPGTHYFGTVAPDYGNNVIKLSGSLTMNDGSQMTLVPRGNGGYYARNGSNYGIVVTNGANLNINKGATLQVIPDKWNGSGTFANGIYTYGNVNVNGGTLDIETNAPSYFYNAAMYVDQTGQVNISNGGLVKVQSQNLGNTSTGSYGILYNNNGQINVNNLGNLNVSADGSGQVNLIAGPLSITNPGQNNITLDLTGNSNAQSTLSNNKIDAYTSLVTYGNRSGAGNLSTTLYPSQILYSFHLNNNKNSYVDASANPGSFTQGTPNYLQIATVPAVYFVGPMTPVKNQDGTYSLTGYAQVGGHKENDNEPIYIQAGYGTNNSYTGLTYLPGNIRNQTTSKDTNVYSQTMDVPSNYNYEIMKYTVQMPRDYDPTKNPYVGILLRYGVDGIDTTAQVQTGQYVSSQHRYDLDKNGNLIDVGQQVITSGNYNDINNGVGDALTDVSNGNNNQQNINQYKINPNYTSGYNSVVAGYNAFKNGAPDPTTNPASMPKDTASNTTNQSSNNVVNDPAAYIQGYNQARADAAGTQKGINDFINGNAQTTNPNATTQYNNNYNNAYYNALQGYNDKGNGTVSPLSQSVSYLQGFNARQNFTDGQNAAYSNTVDTNREQNDPAYAVGVSAFNDAKNQVLTGSHTASGQGQIYTDAYNQALQKLTNNYNDGSNAFLNNGANNTNESSPVATQVASQGYQDALDGYNGVTNHNNQNLPGYILGQSIKSGVTDLLNGNADNANRSSNQAGYEKGYQDALSAFTSGVTSGNTTSSDNQTNAYKDGLTAAANANQAIAKAEADLESGNFGQLGNDDVNDSSAYKTAYNAYKQAYDDIKNGRANSSANQSAIYQVVYNNAFNKIQSQYNKGVSDFLKNSQDTSNKAFGYTQAYSDAQKAYNDFNDRFSKNGNKIDGIHKITSNSPSSAYQQAFNALLDAKRGASDAKSQLSNNYNRPADSTNPDYMEGYNGVRAAYADASLNTPSTDLTGKSREYVDAYNDEKNEASAIYSTAIQEFLNGKTQLTSQEPIAKQAFQDTSYGYQTGLSTSDESQLTPAQRNNKGFMAGFNAAQAIAAGYKKSSDAGASNNYADKNYETASTNLDHQSEEYQVYEAYKGARDGFEGHGQEWFATLAYKQAYQKALAQARAQSEQGAKDYLQGLAKQSTDSQYSTGYDNAKAGFAKFISDYKGYNNSPQSLNSPTNSNTAPGYQDGYEAARSAYSYLYGNTLSDLNPDDAASIGYNQASQGYNAAINDPTANTQIASDDSSHSAAYKLGYNNVITQVIQGYNNAISDQTKESDNNSVRPNDANYDQAQSYLGAVSGIRAAQDATQPSTADSSYPLSYQKSYAKAYQLWKNNLTTGANSFVNGEVNGNSSYNGQGTNAGKQADKTALNAGYSSALKGFQDAVNGAGKNEPTNTTLGSAYDTGYKAYQDALAGINAAKQSNSTDKINVGNPTPDKAFVDGYNAYIQAKVDVPNGKNVNDSSADAMYQTLYPVLNQQLATSYQSGRDAYLNGYDVNATTNSSDPLFVQGFNDAKQGVVDAVNGNSKTSNNVAYTSAYGQFKSTISSKGYVNGYNLAKTTTSNSTLTDQIGVDAFKGAGVGYTASWSNVPYKIDSTQSLSYNIALQKAYAEGQRLHEQGANEYLSGKSVASSSSNGYPIQSENDGFTSAKNGYQFGLTGATPSNDQKNNPSFMMGYNAAIVSMGSLNGLDENTAKSRVINTDGEYSDENNNLEDYYNRTRKGFNDGTNKTLTDTSKSYSPSYLTGYYAARGTSDFTNNKPNTAQSNFFNNLNDATSVQIAYNTGYNQAVNGFNEAVNGGNLNSPTLSEEAGFNSYINSSLRQQIDGFVSQAKSDFSASPAMNLANANPAKNNTSGLQLITAYTNAYTNAETAYVNGVNAYLNGTDVNATATQNLVNGYDFYYQGFMDAKNAYTQTLTSVNNNSVSNNSGNSNNTSNTLAVNTTLASLIQKVINTSASSSTQIQLPASNNDGNNLGFNQANGLINAFKDLKTSGTLVPQSSSDVNYQTAATAMLQAQSDLLTKSHTDLTNKGLLYKNAYKLVYQYSLDEYTNGQNSVLLSTPLDNDGFAIQGASNTRSGFVDALNGLNKINGDNPQYSAGYDAAQTIKQAYDDTMNNPTQTQNYKSSDGSNDDNSNNVEAAVKLALADFKNNSTRSNQNPAISGKYAAAAYNAAMSSIQDAALNGMSNYLFNQRKLDKTFTTVEQEGFDGGYQDAQNGFELGLDSKATLDTTKSQYYQNGFNEARHVLQAVTDATSDGPQGINSPKVIETAYQEAYQATLDAQNAIKNGSNTDTVADADPNNPHDNVYKKAYKLAFDSNQESYMNGAKLFAQGKNSPNQLDMQTNGYNKANDGYHQAQQYFSSLDSSLPINQKIDELNNQFNGLPDIVKTNKAYTGGYQSYIGALKGYQAAIDNANNSNEKNKYAATDNGDEVSYAETLREGAAYNGAIDAFNDYMAHDVANTLKHTDDPTYVAAYNQAATDVANKVQSGADSFLSNANYTINANPQGIFDQAQAKGATDALDGFNADQTLSQTDLAAKSKAFQAGYNAKTQALYGLTASSGNTRPTDPTAQVAYDAAKDARAALANNSVITDFSNKSEVYKFIYESVVSDYQKGMNKFKAADNSANDSDSVTGYSDESDGYTAGLAATGDVDLSNKSVGYIDGFRLGKASATAYQASQGTQTDANSNNQYTSDTNGVSAFDGAQDGYKDVISDKPYHTTSRASGEASQKAYNDAYDKAFQTAKAKMQSGIDAFKNYDGSDDLDGNGDANNTDKPTSSVLLEQSAIDKGYLDAKAGYKDALNYVSTHPDKSSNDNAGKTAQPIQAYSDGYQLGLDVARTLEYTRSHANVLQDTSVTDPNASTDQAKAAFNGAVNGFADGQDTATQHSLDSSQSGAYKKAYTIASVEASQQYEQGKQKFLTGVLNDHSKDDTNVDDVAYNRGYNETSDGYTDGMKILQVQRGNSTGYVAGYNKGTAIANSFQSAQEGNSEYTGEDKSTGAFSPQETFDAAKAGFEDAQALNEPNANSDKTISYQNAYNLSYNEYKDAIAKGSQQYLDGNGSGTTDSNNFVDKATARGFAITNDGFNEGYTSANNNSPHTPTNYTDATYTRGYNAGTGASAFVYAKQYDSTNADQSTGYQEASDGFNFAASGNDESQIPSDKRGQAAFMKGFDVYTQYKRGIEDGSIKDGTKQSTDEDYGDAYQATQSARQNFFHYSTVDNSGKTPIYQSIYSVKANDFLKQYEAGKNAYLNGSTNEGTDIHAQGYQDAVDGFSDGFGSKGNPQTQDKDNIGYTESYKAGQSAYKGYEAALSDKSHNTSGDSTSYATDGFNGAVQALTDGFNINNPGLPSGMSVSMQNGYNAMIQQAQEAVENGLSSFAQSLSNAHQITDGSGNSLDKLQKAAYDTTNQGYEAGLAGTFDQTMSNNKAYVQGYNLSKGANEFLNGKPKSDRDLDDSVESQGYKDAKSGYDAAINGNGDVVPVTSLAPKQQADKVFMAGYTAHVNAHNAAIGTYVEQTNVATDQYSQYGSNAVRDALTDATTTGRRDVTGQPKAYQDAYNEYFAKIYGNFDDIKDSVNNANSGNSNVDMSHESNVTGDYFSAIKQYLNKNTSPKNIATDKGIEDAIQGFMNGISNSPENLPYAGYTPAYNVGLKLSAGFKAAKADVTKNTADTTNDDEKTKDDINQSYDGAVAGYKAALNGGKSSDDNPNDSLPYSASYNVAYGSARKKLLEGQNNFLTSAGTNQPSDSNKMEESSYNIGYNQTRDGYKDAIDGKAQVSNSSASYSAGYSAATNAKSGRDDANAGRSAQDTNDVQYMAGYNATVAARHDAVITNNQPTDVTNQPLVYQDVYNDEYAKDNKAYIDGYNNYVANGNKVSNGSFQQMGYEDTQNGYADGLKGNNESSANYGYKQGYEMGKAFKDAYKTAYNDPTQIHTDKYAGSNEAVNTYDAAVQAFKQVSYEKSPEDVSQQSEAYQRAYKTAYDQSIAEMNAGSQRFINGLSNEHSDGTNADDRAYNQGYVNTQSGYQDGFAAKSVNDLTDANKASATYMIGYNIGKGAQDFVEGVGKGTATVTATNIPIDNPQGNYKTGYQQAQIGYKQRKNGVTRDQLTQAQLNNPAFMSGFDMADEIQQGIQDAIANPTKANSYNSTSPHDRAYTAALDALNDFKQGKQSDVSHQPAAYADAYNDVYAQIVVQANNGSQKYLNGGQNDKKQSQNILDQAYTFGYNNSQSGSEAVYNAANNGKLPSANDLSDAQRNNASFMTGFNNANGAVAFDNNSYATDNNTDYQAGYADAAQGYDVGMSGVTQDQLTPEQQNDKAFMIGFNKSNEALKGYQLAQQAFGNDDNTHMTNSDEDTSFRGAQAGFIDAQLGRSMSTDNVSVVYDKAYQRAYAEWQSHVQTGALDGVNNKANQDAGMNPVNKVAYDLGYNSAATALKDVKANAIKFGTIQGSDKLDKDVYDNVYNAYSNGYIRGYNKLSKDNSSSDAVYLSAYDQGYALGVKNAPVVVFPDNGKDKPSGNNSSNGNTGNTSNGSTAHTGTSNSNTSNGSTSTGSTSNSNTLNSGTSNDNHSGKPNKSETNNTSAQTGSNSESKPTIINTNTMAKSDKVVESFTNGVKENPTTMPEKVKYDDNYKDIIVGFNTGIDNEKVSQKDKKKFYFNQGIELAKIVKIAIKDAKKIKKLTNEQRRQQPAAYVKAFDAYKAGVLAEKNNVKSRKAKRINYAKMGTIAEYAFKQGFQVELKQQMSDGTRAGRKRGSKHYYIPKLKNQNVDFIKSYEKAYKKAIKRRLPKYVYNIKPVYTHRAVRFTKGNRVVFYAKKPRYAAHVFKVKGIAFYKNGIPRYRVSGGRILTATPSAMRSAYYSRKNNSRYYKVIRPTGVWLHDSKKFNVGNRIKHYKHNSVIKIRKVIKYYGITRLYINSHQYITSNKTFVKETK</sequence>
<name>A0A0N0UVV2_9LACO</name>
<evidence type="ECO:0000313" key="4">
    <source>
        <dbReference type="Proteomes" id="UP000037749"/>
    </source>
</evidence>
<proteinExistence type="predicted"/>
<feature type="compositionally biased region" description="Low complexity" evidence="1">
    <location>
        <begin position="2770"/>
        <end position="2779"/>
    </location>
</feature>
<evidence type="ECO:0000313" key="3">
    <source>
        <dbReference type="EMBL" id="KOY79685.1"/>
    </source>
</evidence>
<feature type="region of interest" description="Disordered" evidence="1">
    <location>
        <begin position="4083"/>
        <end position="4103"/>
    </location>
</feature>
<evidence type="ECO:0000256" key="1">
    <source>
        <dbReference type="SAM" id="MobiDB-lite"/>
    </source>
</evidence>
<feature type="region of interest" description="Disordered" evidence="1">
    <location>
        <begin position="2757"/>
        <end position="2779"/>
    </location>
</feature>
<dbReference type="InterPro" id="IPR044081">
    <property type="entry name" value="DUF5776"/>
</dbReference>
<dbReference type="PATRIC" id="fig|148814.9.peg.247"/>
<feature type="region of interest" description="Disordered" evidence="1">
    <location>
        <begin position="5150"/>
        <end position="5241"/>
    </location>
</feature>
<feature type="compositionally biased region" description="Polar residues" evidence="1">
    <location>
        <begin position="2758"/>
        <end position="2769"/>
    </location>
</feature>
<accession>A0A0N0UVV2</accession>
<comment type="caution">
    <text evidence="3">The sequence shown here is derived from an EMBL/GenBank/DDBJ whole genome shotgun (WGS) entry which is preliminary data.</text>
</comment>
<feature type="compositionally biased region" description="Low complexity" evidence="1">
    <location>
        <begin position="1133"/>
        <end position="1144"/>
    </location>
</feature>
<feature type="compositionally biased region" description="Polar residues" evidence="1">
    <location>
        <begin position="1568"/>
        <end position="1585"/>
    </location>
</feature>
<dbReference type="Pfam" id="PF19087">
    <property type="entry name" value="DUF5776"/>
    <property type="match status" value="1"/>
</dbReference>